<dbReference type="STRING" id="520762.AN619_04850"/>
<protein>
    <recommendedName>
        <fullName evidence="7">Type II secretion system protein GspF domain-containing protein</fullName>
    </recommendedName>
</protein>
<evidence type="ECO:0000313" key="8">
    <source>
        <dbReference type="EMBL" id="KXG77359.1"/>
    </source>
</evidence>
<gene>
    <name evidence="8" type="ORF">AN619_04850</name>
</gene>
<evidence type="ECO:0000256" key="1">
    <source>
        <dbReference type="ARBA" id="ARBA00004651"/>
    </source>
</evidence>
<evidence type="ECO:0000256" key="4">
    <source>
        <dbReference type="ARBA" id="ARBA00022989"/>
    </source>
</evidence>
<dbReference type="Pfam" id="PF00482">
    <property type="entry name" value="T2SSF"/>
    <property type="match status" value="1"/>
</dbReference>
<evidence type="ECO:0000256" key="5">
    <source>
        <dbReference type="ARBA" id="ARBA00023136"/>
    </source>
</evidence>
<sequence>MQYKYAIQICIFLAVIFFSIGVYVYVTNRKAQIRSFLEDDHVNIRQKNTLKNKYLKLVHRYFGGKGKSEKINEWLLKANIHRISAEEVLGISMALGIALGGLFFIVLIPDYMAGLFFGLIFGLLSYKIPEMIIIRKAKVRNRKANSETLEYMGLLSTAISAGLTPDQSMKKICRYSTGVLVDEFEQALGEVAGGQTKKVALGNIAKRLSLAPDSVLLVEAIIQAEESGQPISKVLAEQAESISARIENKAIEMAQKANTKLLAPIIIFIVLPMMFLIVGPALMQLGKVLAF</sequence>
<dbReference type="Proteomes" id="UP000070456">
    <property type="component" value="Unassembled WGS sequence"/>
</dbReference>
<dbReference type="GO" id="GO:0005886">
    <property type="term" value="C:plasma membrane"/>
    <property type="evidence" value="ECO:0007669"/>
    <property type="project" value="UniProtKB-SubCell"/>
</dbReference>
<evidence type="ECO:0000256" key="2">
    <source>
        <dbReference type="ARBA" id="ARBA00022475"/>
    </source>
</evidence>
<dbReference type="OrthoDB" id="9810662at2"/>
<feature type="transmembrane region" description="Helical" evidence="6">
    <location>
        <begin position="88"/>
        <end position="108"/>
    </location>
</feature>
<dbReference type="InterPro" id="IPR018076">
    <property type="entry name" value="T2SS_GspF_dom"/>
</dbReference>
<keyword evidence="9" id="KW-1185">Reference proteome</keyword>
<keyword evidence="5 6" id="KW-0472">Membrane</keyword>
<keyword evidence="3 6" id="KW-0812">Transmembrane</keyword>
<dbReference type="RefSeq" id="WP_068554744.1">
    <property type="nucleotide sequence ID" value="NZ_LOEE01000016.1"/>
</dbReference>
<dbReference type="EMBL" id="LOEE01000016">
    <property type="protein sequence ID" value="KXG77359.1"/>
    <property type="molecule type" value="Genomic_DNA"/>
</dbReference>
<keyword evidence="4 6" id="KW-1133">Transmembrane helix</keyword>
<dbReference type="PANTHER" id="PTHR35007">
    <property type="entry name" value="INTEGRAL MEMBRANE PROTEIN-RELATED"/>
    <property type="match status" value="1"/>
</dbReference>
<feature type="transmembrane region" description="Helical" evidence="6">
    <location>
        <begin position="261"/>
        <end position="283"/>
    </location>
</feature>
<comment type="subcellular location">
    <subcellularLocation>
        <location evidence="1">Cell membrane</location>
        <topology evidence="1">Multi-pass membrane protein</topology>
    </subcellularLocation>
</comment>
<proteinExistence type="predicted"/>
<dbReference type="AlphaFoldDB" id="A0A140L9Y4"/>
<reference evidence="8 9" key="1">
    <citation type="submission" date="2015-12" db="EMBL/GenBank/DDBJ databases">
        <title>Draft genome sequence of the thermoanaerobe Thermotalea metallivorans, an isolate from the runoff channel of the Great Artesian Basin, Australia.</title>
        <authorList>
            <person name="Patel B.K."/>
        </authorList>
    </citation>
    <scope>NUCLEOTIDE SEQUENCE [LARGE SCALE GENOMIC DNA]</scope>
    <source>
        <strain evidence="8 9">B2-1</strain>
    </source>
</reference>
<keyword evidence="2" id="KW-1003">Cell membrane</keyword>
<evidence type="ECO:0000313" key="9">
    <source>
        <dbReference type="Proteomes" id="UP000070456"/>
    </source>
</evidence>
<organism evidence="8 9">
    <name type="scientific">Thermotalea metallivorans</name>
    <dbReference type="NCBI Taxonomy" id="520762"/>
    <lineage>
        <taxon>Bacteria</taxon>
        <taxon>Bacillati</taxon>
        <taxon>Bacillota</taxon>
        <taxon>Clostridia</taxon>
        <taxon>Peptostreptococcales</taxon>
        <taxon>Thermotaleaceae</taxon>
        <taxon>Thermotalea</taxon>
    </lineage>
</organism>
<evidence type="ECO:0000256" key="6">
    <source>
        <dbReference type="SAM" id="Phobius"/>
    </source>
</evidence>
<feature type="transmembrane region" description="Helical" evidence="6">
    <location>
        <begin position="114"/>
        <end position="134"/>
    </location>
</feature>
<name>A0A140L9Y4_9FIRM</name>
<evidence type="ECO:0000256" key="3">
    <source>
        <dbReference type="ARBA" id="ARBA00022692"/>
    </source>
</evidence>
<feature type="domain" description="Type II secretion system protein GspF" evidence="7">
    <location>
        <begin position="154"/>
        <end position="278"/>
    </location>
</feature>
<feature type="transmembrane region" description="Helical" evidence="6">
    <location>
        <begin position="6"/>
        <end position="26"/>
    </location>
</feature>
<dbReference type="PANTHER" id="PTHR35007:SF2">
    <property type="entry name" value="PILUS ASSEMBLE PROTEIN"/>
    <property type="match status" value="1"/>
</dbReference>
<accession>A0A140L9Y4</accession>
<comment type="caution">
    <text evidence="8">The sequence shown here is derived from an EMBL/GenBank/DDBJ whole genome shotgun (WGS) entry which is preliminary data.</text>
</comment>
<evidence type="ECO:0000259" key="7">
    <source>
        <dbReference type="Pfam" id="PF00482"/>
    </source>
</evidence>